<evidence type="ECO:0000256" key="12">
    <source>
        <dbReference type="SAM" id="MobiDB-lite"/>
    </source>
</evidence>
<dbReference type="Pfam" id="PF06087">
    <property type="entry name" value="Tyr-DNA_phospho"/>
    <property type="match status" value="1"/>
</dbReference>
<feature type="compositionally biased region" description="Pro residues" evidence="12">
    <location>
        <begin position="85"/>
        <end position="99"/>
    </location>
</feature>
<evidence type="ECO:0000256" key="8">
    <source>
        <dbReference type="ARBA" id="ARBA00023242"/>
    </source>
</evidence>
<keyword evidence="8" id="KW-0539">Nucleus</keyword>
<evidence type="ECO:0000256" key="5">
    <source>
        <dbReference type="ARBA" id="ARBA00022801"/>
    </source>
</evidence>
<comment type="similarity">
    <text evidence="2">Belongs to the tyrosyl-DNA phosphodiesterase family.</text>
</comment>
<name>A0AAV9X6D9_9PEZI</name>
<sequence>MRPGRLPRLLLRRVETSSPPKSFRPTAILNKSNMDNSLSSEELTLDHPLANYSPPNLLDENDNDNDRPSKRAKLSSTSSLNRSISPPPLRRLKPTPPISNPDIASTSSHSTITKRTLLIPSPFHQIHIPSLPASKNRNTIKLPHILRASTLTKLYSFNFMHDLSFLLPYVPASTTAITIIHGDWRKDSPSRLHLESQKAQYEAEGYDITLIPAFLKSPLGTHHTKMMILFHDDDTAQVVIHTANMIVKDWESMTQAVWKSPVLPLLSTDKEERKTGTGWNFKRSLLAYLGGYENRLLGLISELKKYDFGSVRAIFVGSWPGEHGVNGDEAGLVGWSKVKRALMRVGRGGGWGVSKVGGRVERVEGSGEFVMQCSSVATLGAQYMNTTLLPTFAASRPEGAVNAFTALKSASPKSTSSSLGLGRVNMDGTNFSLVFPTAENVRTSITGWIGGSSIFLKSKSEAHRAQLDFLKPMMAVWGRPRVGILDDEVLVEAERGKVLPHIKTYNYFSPKKQVPSTNISKGNNEIGVKVDESDEKEVEKEIVPMDWAMITSANLSKQAWGTPVKDKAGTIKVDSYEVGVLVHPALWKDLLNDKGGRVTMEAVGGRDWIRGDGERMDDEMDESTDSDEEIVKRDYAEEGWDNVRVALRLAYDYPLKRYGEGDEPWCQDRNYTEPDWTGVIYSDRDEDLVRVIKKRDDED</sequence>
<dbReference type="SUPFAM" id="SSF56024">
    <property type="entry name" value="Phospholipase D/nuclease"/>
    <property type="match status" value="2"/>
</dbReference>
<keyword evidence="7" id="KW-0234">DNA repair</keyword>
<feature type="region of interest" description="Disordered" evidence="12">
    <location>
        <begin position="47"/>
        <end position="111"/>
    </location>
</feature>
<dbReference type="AlphaFoldDB" id="A0AAV9X6D9"/>
<comment type="caution">
    <text evidence="13">The sequence shown here is derived from an EMBL/GenBank/DDBJ whole genome shotgun (WGS) entry which is preliminary data.</text>
</comment>
<dbReference type="InterPro" id="IPR010347">
    <property type="entry name" value="Tdp1"/>
</dbReference>
<evidence type="ECO:0000256" key="2">
    <source>
        <dbReference type="ARBA" id="ARBA00010205"/>
    </source>
</evidence>
<protein>
    <recommendedName>
        <fullName evidence="15">Phospholipase D/nuclease</fullName>
    </recommendedName>
</protein>
<feature type="region of interest" description="Disordered" evidence="12">
    <location>
        <begin position="13"/>
        <end position="35"/>
    </location>
</feature>
<keyword evidence="4" id="KW-0227">DNA damage</keyword>
<dbReference type="Proteomes" id="UP001365542">
    <property type="component" value="Unassembled WGS sequence"/>
</dbReference>
<dbReference type="GO" id="GO:0003690">
    <property type="term" value="F:double-stranded DNA binding"/>
    <property type="evidence" value="ECO:0007669"/>
    <property type="project" value="TreeGrafter"/>
</dbReference>
<dbReference type="PANTHER" id="PTHR12415:SF0">
    <property type="entry name" value="TYROSYL-DNA PHOSPHODIESTERASE 1"/>
    <property type="match status" value="1"/>
</dbReference>
<dbReference type="GO" id="GO:0004527">
    <property type="term" value="F:exonuclease activity"/>
    <property type="evidence" value="ECO:0007669"/>
    <property type="project" value="UniProtKB-KW"/>
</dbReference>
<evidence type="ECO:0000256" key="3">
    <source>
        <dbReference type="ARBA" id="ARBA00022722"/>
    </source>
</evidence>
<keyword evidence="14" id="KW-1185">Reference proteome</keyword>
<keyword evidence="5" id="KW-0378">Hydrolase</keyword>
<evidence type="ECO:0000256" key="11">
    <source>
        <dbReference type="PIRSR" id="PIRSR610347-3"/>
    </source>
</evidence>
<dbReference type="GO" id="GO:0017005">
    <property type="term" value="F:3'-tyrosyl-DNA phosphodiesterase activity"/>
    <property type="evidence" value="ECO:0007669"/>
    <property type="project" value="TreeGrafter"/>
</dbReference>
<keyword evidence="3" id="KW-0540">Nuclease</keyword>
<dbReference type="GO" id="GO:0005634">
    <property type="term" value="C:nucleus"/>
    <property type="evidence" value="ECO:0007669"/>
    <property type="project" value="UniProtKB-SubCell"/>
</dbReference>
<feature type="site" description="Interaction with DNA" evidence="11">
    <location>
        <position position="556"/>
    </location>
</feature>
<dbReference type="GO" id="GO:0006281">
    <property type="term" value="P:DNA repair"/>
    <property type="evidence" value="ECO:0007669"/>
    <property type="project" value="UniProtKB-KW"/>
</dbReference>
<feature type="active site" description="Nucleophile" evidence="9">
    <location>
        <position position="223"/>
    </location>
</feature>
<evidence type="ECO:0000256" key="1">
    <source>
        <dbReference type="ARBA" id="ARBA00004123"/>
    </source>
</evidence>
<proteinExistence type="inferred from homology"/>
<evidence type="ECO:0000256" key="4">
    <source>
        <dbReference type="ARBA" id="ARBA00022763"/>
    </source>
</evidence>
<accession>A0AAV9X6D9</accession>
<feature type="binding site" evidence="10">
    <location>
        <position position="225"/>
    </location>
    <ligand>
        <name>substrate</name>
    </ligand>
</feature>
<dbReference type="Gene3D" id="3.30.870.10">
    <property type="entry name" value="Endonuclease Chain A"/>
    <property type="match status" value="2"/>
</dbReference>
<evidence type="ECO:0000256" key="7">
    <source>
        <dbReference type="ARBA" id="ARBA00023204"/>
    </source>
</evidence>
<dbReference type="PANTHER" id="PTHR12415">
    <property type="entry name" value="TYROSYL-DNA PHOSPHODIESTERASE 1"/>
    <property type="match status" value="1"/>
</dbReference>
<evidence type="ECO:0000313" key="14">
    <source>
        <dbReference type="Proteomes" id="UP001365542"/>
    </source>
</evidence>
<feature type="active site" description="Proton donor/acceptor" evidence="9">
    <location>
        <position position="501"/>
    </location>
</feature>
<feature type="compositionally biased region" description="Polar residues" evidence="12">
    <location>
        <begin position="102"/>
        <end position="111"/>
    </location>
</feature>
<evidence type="ECO:0008006" key="15">
    <source>
        <dbReference type="Google" id="ProtNLM"/>
    </source>
</evidence>
<evidence type="ECO:0000256" key="6">
    <source>
        <dbReference type="ARBA" id="ARBA00022839"/>
    </source>
</evidence>
<feature type="binding site" evidence="10">
    <location>
        <position position="503"/>
    </location>
    <ligand>
        <name>substrate</name>
    </ligand>
</feature>
<keyword evidence="6" id="KW-0269">Exonuclease</keyword>
<dbReference type="EMBL" id="JAVHJO010000012">
    <property type="protein sequence ID" value="KAK6531848.1"/>
    <property type="molecule type" value="Genomic_DNA"/>
</dbReference>
<reference evidence="13 14" key="1">
    <citation type="submission" date="2019-10" db="EMBL/GenBank/DDBJ databases">
        <authorList>
            <person name="Palmer J.M."/>
        </authorList>
    </citation>
    <scope>NUCLEOTIDE SEQUENCE [LARGE SCALE GENOMIC DNA]</scope>
    <source>
        <strain evidence="13 14">TWF694</strain>
    </source>
</reference>
<gene>
    <name evidence="13" type="ORF">TWF694_003013</name>
</gene>
<dbReference type="GO" id="GO:0003697">
    <property type="term" value="F:single-stranded DNA binding"/>
    <property type="evidence" value="ECO:0007669"/>
    <property type="project" value="TreeGrafter"/>
</dbReference>
<evidence type="ECO:0000256" key="9">
    <source>
        <dbReference type="PIRSR" id="PIRSR610347-1"/>
    </source>
</evidence>
<organism evidence="13 14">
    <name type="scientific">Orbilia ellipsospora</name>
    <dbReference type="NCBI Taxonomy" id="2528407"/>
    <lineage>
        <taxon>Eukaryota</taxon>
        <taxon>Fungi</taxon>
        <taxon>Dikarya</taxon>
        <taxon>Ascomycota</taxon>
        <taxon>Pezizomycotina</taxon>
        <taxon>Orbiliomycetes</taxon>
        <taxon>Orbiliales</taxon>
        <taxon>Orbiliaceae</taxon>
        <taxon>Orbilia</taxon>
    </lineage>
</organism>
<evidence type="ECO:0000256" key="10">
    <source>
        <dbReference type="PIRSR" id="PIRSR610347-2"/>
    </source>
</evidence>
<evidence type="ECO:0000313" key="13">
    <source>
        <dbReference type="EMBL" id="KAK6531848.1"/>
    </source>
</evidence>
<comment type="subcellular location">
    <subcellularLocation>
        <location evidence="1">Nucleus</location>
    </subcellularLocation>
</comment>
<feature type="compositionally biased region" description="Low complexity" evidence="12">
    <location>
        <begin position="75"/>
        <end position="84"/>
    </location>
</feature>